<dbReference type="PANTHER" id="PTHR11839:SF31">
    <property type="entry name" value="ADP-RIBOSE PYROPHOSPHATASE"/>
    <property type="match status" value="1"/>
</dbReference>
<evidence type="ECO:0000259" key="2">
    <source>
        <dbReference type="PROSITE" id="PS51462"/>
    </source>
</evidence>
<gene>
    <name evidence="3" type="ORF">FK219_008780</name>
</gene>
<dbReference type="InterPro" id="IPR015797">
    <property type="entry name" value="NUDIX_hydrolase-like_dom_sf"/>
</dbReference>
<dbReference type="Pfam" id="PF00293">
    <property type="entry name" value="NUDIX"/>
    <property type="match status" value="1"/>
</dbReference>
<keyword evidence="1 3" id="KW-0378">Hydrolase</keyword>
<protein>
    <submittedName>
        <fullName evidence="3">NUDIX hydrolase</fullName>
    </submittedName>
</protein>
<dbReference type="GO" id="GO:0006753">
    <property type="term" value="P:nucleoside phosphate metabolic process"/>
    <property type="evidence" value="ECO:0007669"/>
    <property type="project" value="TreeGrafter"/>
</dbReference>
<reference evidence="3 4" key="2">
    <citation type="submission" date="2020-03" db="EMBL/GenBank/DDBJ databases">
        <title>Chryseoglobus sp. isolated from a deep-sea seamount.</title>
        <authorList>
            <person name="Zhang D.-C."/>
        </authorList>
    </citation>
    <scope>NUCLEOTIDE SEQUENCE [LARGE SCALE GENOMIC DNA]</scope>
    <source>
        <strain evidence="3 4">KN1116</strain>
    </source>
</reference>
<dbReference type="OrthoDB" id="9806150at2"/>
<dbReference type="AlphaFoldDB" id="A0A9E5MIV8"/>
<dbReference type="Gene3D" id="3.90.79.10">
    <property type="entry name" value="Nucleoside Triphosphate Pyrophosphohydrolase"/>
    <property type="match status" value="1"/>
</dbReference>
<dbReference type="InterPro" id="IPR000086">
    <property type="entry name" value="NUDIX_hydrolase_dom"/>
</dbReference>
<dbReference type="Proteomes" id="UP000818266">
    <property type="component" value="Unassembled WGS sequence"/>
</dbReference>
<feature type="domain" description="Nudix hydrolase" evidence="2">
    <location>
        <begin position="51"/>
        <end position="189"/>
    </location>
</feature>
<evidence type="ECO:0000313" key="4">
    <source>
        <dbReference type="Proteomes" id="UP000818266"/>
    </source>
</evidence>
<organism evidence="3 4">
    <name type="scientific">Microcella pacifica</name>
    <dbReference type="NCBI Taxonomy" id="2591847"/>
    <lineage>
        <taxon>Bacteria</taxon>
        <taxon>Bacillati</taxon>
        <taxon>Actinomycetota</taxon>
        <taxon>Actinomycetes</taxon>
        <taxon>Micrococcales</taxon>
        <taxon>Microbacteriaceae</taxon>
        <taxon>Microcella</taxon>
    </lineage>
</organism>
<dbReference type="GO" id="GO:0016787">
    <property type="term" value="F:hydrolase activity"/>
    <property type="evidence" value="ECO:0007669"/>
    <property type="project" value="UniProtKB-KW"/>
</dbReference>
<evidence type="ECO:0000256" key="1">
    <source>
        <dbReference type="ARBA" id="ARBA00022801"/>
    </source>
</evidence>
<dbReference type="GO" id="GO:0019693">
    <property type="term" value="P:ribose phosphate metabolic process"/>
    <property type="evidence" value="ECO:0007669"/>
    <property type="project" value="TreeGrafter"/>
</dbReference>
<dbReference type="SUPFAM" id="SSF55811">
    <property type="entry name" value="Nudix"/>
    <property type="match status" value="1"/>
</dbReference>
<name>A0A9E5MIV8_9MICO</name>
<proteinExistence type="predicted"/>
<dbReference type="PROSITE" id="PS51462">
    <property type="entry name" value="NUDIX"/>
    <property type="match status" value="1"/>
</dbReference>
<evidence type="ECO:0000313" key="3">
    <source>
        <dbReference type="EMBL" id="NHF63333.1"/>
    </source>
</evidence>
<dbReference type="PANTHER" id="PTHR11839">
    <property type="entry name" value="UDP/ADP-SUGAR PYROPHOSPHATASE"/>
    <property type="match status" value="1"/>
</dbReference>
<comment type="caution">
    <text evidence="3">The sequence shown here is derived from an EMBL/GenBank/DDBJ whole genome shotgun (WGS) entry which is preliminary data.</text>
</comment>
<reference evidence="3 4" key="1">
    <citation type="submission" date="2019-06" db="EMBL/GenBank/DDBJ databases">
        <authorList>
            <person name="De-Chao Zhang Q."/>
        </authorList>
    </citation>
    <scope>NUCLEOTIDE SEQUENCE [LARGE SCALE GENOMIC DNA]</scope>
    <source>
        <strain evidence="3 4">KN1116</strain>
    </source>
</reference>
<dbReference type="CDD" id="cd24158">
    <property type="entry name" value="NUDIX_ADPRase_Rv1700"/>
    <property type="match status" value="1"/>
</dbReference>
<accession>A0A9E5MIV8</accession>
<dbReference type="GO" id="GO:0005829">
    <property type="term" value="C:cytosol"/>
    <property type="evidence" value="ECO:0007669"/>
    <property type="project" value="TreeGrafter"/>
</dbReference>
<keyword evidence="4" id="KW-1185">Reference proteome</keyword>
<dbReference type="EMBL" id="VIKT02000013">
    <property type="protein sequence ID" value="NHF63333.1"/>
    <property type="molecule type" value="Genomic_DNA"/>
</dbReference>
<sequence>MDAQGEGARELRDEARSVEVLRSDVAFDGVVWDIRREEFAYGDVTLTREFMEHPGAVAVLVIDESDRVLTIQQYRHPIQMRNWELPAGLLDVEGEPPLEAAQRELAEEADLVAAAWEPLITLHTSPGGSDEVIHVFRATELSATDEVFEREAEEADIVPRWVPLAEAVDAALAGRVHNGIFLAAILAEHARRTRE</sequence>